<feature type="compositionally biased region" description="Low complexity" evidence="1">
    <location>
        <begin position="405"/>
        <end position="423"/>
    </location>
</feature>
<dbReference type="OrthoDB" id="4776522at2759"/>
<feature type="compositionally biased region" description="Low complexity" evidence="1">
    <location>
        <begin position="337"/>
        <end position="360"/>
    </location>
</feature>
<dbReference type="AlphaFoldDB" id="A0A4U0U2D1"/>
<feature type="region of interest" description="Disordered" evidence="1">
    <location>
        <begin position="131"/>
        <end position="160"/>
    </location>
</feature>
<accession>A0A4U0U2D1</accession>
<keyword evidence="3" id="KW-1185">Reference proteome</keyword>
<dbReference type="Proteomes" id="UP000308549">
    <property type="component" value="Unassembled WGS sequence"/>
</dbReference>
<feature type="region of interest" description="Disordered" evidence="1">
    <location>
        <begin position="328"/>
        <end position="360"/>
    </location>
</feature>
<evidence type="ECO:0000313" key="3">
    <source>
        <dbReference type="Proteomes" id="UP000308549"/>
    </source>
</evidence>
<proteinExistence type="predicted"/>
<organism evidence="2 3">
    <name type="scientific">Salinomyces thailandicus</name>
    <dbReference type="NCBI Taxonomy" id="706561"/>
    <lineage>
        <taxon>Eukaryota</taxon>
        <taxon>Fungi</taxon>
        <taxon>Dikarya</taxon>
        <taxon>Ascomycota</taxon>
        <taxon>Pezizomycotina</taxon>
        <taxon>Dothideomycetes</taxon>
        <taxon>Dothideomycetidae</taxon>
        <taxon>Mycosphaerellales</taxon>
        <taxon>Teratosphaeriaceae</taxon>
        <taxon>Salinomyces</taxon>
    </lineage>
</organism>
<name>A0A4U0U2D1_9PEZI</name>
<reference evidence="2 3" key="1">
    <citation type="submission" date="2017-03" db="EMBL/GenBank/DDBJ databases">
        <title>Genomes of endolithic fungi from Antarctica.</title>
        <authorList>
            <person name="Coleine C."/>
            <person name="Masonjones S."/>
            <person name="Stajich J.E."/>
        </authorList>
    </citation>
    <scope>NUCLEOTIDE SEQUENCE [LARGE SCALE GENOMIC DNA]</scope>
    <source>
        <strain evidence="2 3">CCFEE 6315</strain>
    </source>
</reference>
<feature type="region of interest" description="Disordered" evidence="1">
    <location>
        <begin position="243"/>
        <end position="265"/>
    </location>
</feature>
<feature type="region of interest" description="Disordered" evidence="1">
    <location>
        <begin position="403"/>
        <end position="451"/>
    </location>
</feature>
<comment type="caution">
    <text evidence="2">The sequence shown here is derived from an EMBL/GenBank/DDBJ whole genome shotgun (WGS) entry which is preliminary data.</text>
</comment>
<evidence type="ECO:0000313" key="2">
    <source>
        <dbReference type="EMBL" id="TKA29130.1"/>
    </source>
</evidence>
<evidence type="ECO:0000256" key="1">
    <source>
        <dbReference type="SAM" id="MobiDB-lite"/>
    </source>
</evidence>
<gene>
    <name evidence="2" type="ORF">B0A50_03640</name>
</gene>
<dbReference type="EMBL" id="NAJL01000015">
    <property type="protein sequence ID" value="TKA29130.1"/>
    <property type="molecule type" value="Genomic_DNA"/>
</dbReference>
<sequence>MNITRLYGNHVCVMCGKVPSLGWLYSCRQDHEQPDRAADPDTFPVVPNKSSYLDVQARLAESLGMGLSVVQGIRNSDYSFEQVDKLIEQKKHLLATIRRVERDSAEDTPQLHSVPQRSGRFGDTIASLGAQAAPPANSTVTVKPTTAEPVGSTPKDRESKGSKLFCSFQVCHACRPFFQDRQYMSFERVISGTLPALTELDMLRLPMLNACIVRNLGLRTPPPVSKAAVGSRSIDITMQNDGYEDEDASDLTRTDTTMSVTDTDNKDLDPYPCPGAGICPLYSRNAGCAYDADFNDGQRALNHGFGPSPHPANMTPDTSLSRLRRVKDGLHDTPDGASSSTASSISLPTPCTVPLTPLTPTKESFDQVLARRLGKSSKAVSMLEVLPSEKRQACSGFGTGLLANGSSSGDSSTTGTSSSSLGSELEVAGGVALTEEAVETGQPDIFTDARE</sequence>
<protein>
    <submittedName>
        <fullName evidence="2">Uncharacterized protein</fullName>
    </submittedName>
</protein>